<accession>A0ABW8RF63</accession>
<dbReference type="RefSeq" id="WP_406579587.1">
    <property type="nucleotide sequence ID" value="NZ_JBJHQH010000003.1"/>
</dbReference>
<evidence type="ECO:0008006" key="3">
    <source>
        <dbReference type="Google" id="ProtNLM"/>
    </source>
</evidence>
<dbReference type="SUPFAM" id="SSF142823">
    <property type="entry name" value="ComB-like"/>
    <property type="match status" value="1"/>
</dbReference>
<organism evidence="1 2">
    <name type="scientific">Bacillus salipaludis</name>
    <dbReference type="NCBI Taxonomy" id="2547811"/>
    <lineage>
        <taxon>Bacteria</taxon>
        <taxon>Bacillati</taxon>
        <taxon>Bacillota</taxon>
        <taxon>Bacilli</taxon>
        <taxon>Bacillales</taxon>
        <taxon>Bacillaceae</taxon>
        <taxon>Bacillus</taxon>
    </lineage>
</organism>
<reference evidence="1 2" key="1">
    <citation type="submission" date="2024-11" db="EMBL/GenBank/DDBJ databases">
        <authorList>
            <person name="Lucas J.A."/>
        </authorList>
    </citation>
    <scope>NUCLEOTIDE SEQUENCE [LARGE SCALE GENOMIC DNA]</scope>
    <source>
        <strain evidence="1 2">Z 5.4</strain>
    </source>
</reference>
<comment type="caution">
    <text evidence="1">The sequence shown here is derived from an EMBL/GenBank/DDBJ whole genome shotgun (WGS) entry which is preliminary data.</text>
</comment>
<proteinExistence type="predicted"/>
<dbReference type="InterPro" id="IPR036702">
    <property type="entry name" value="ComB-like_sf"/>
</dbReference>
<protein>
    <recommendedName>
        <fullName evidence="3">2-phosphosulfolactate phosphatase</fullName>
    </recommendedName>
</protein>
<keyword evidence="2" id="KW-1185">Reference proteome</keyword>
<evidence type="ECO:0000313" key="1">
    <source>
        <dbReference type="EMBL" id="MFK9090900.1"/>
    </source>
</evidence>
<name>A0ABW8RF63_9BACI</name>
<sequence>MFEQSPFNCRVEWGIRGAREATERGDIIIIVDVLSFSSTVISAYSGRKIHPMPFT</sequence>
<dbReference type="Proteomes" id="UP001623041">
    <property type="component" value="Unassembled WGS sequence"/>
</dbReference>
<gene>
    <name evidence="1" type="ORF">ACJEBI_05320</name>
</gene>
<evidence type="ECO:0000313" key="2">
    <source>
        <dbReference type="Proteomes" id="UP001623041"/>
    </source>
</evidence>
<dbReference type="EMBL" id="JBJHQH010000003">
    <property type="protein sequence ID" value="MFK9090900.1"/>
    <property type="molecule type" value="Genomic_DNA"/>
</dbReference>